<evidence type="ECO:0000313" key="1">
    <source>
        <dbReference type="EMBL" id="CNI59165.1"/>
    </source>
</evidence>
<evidence type="ECO:0008006" key="3">
    <source>
        <dbReference type="Google" id="ProtNLM"/>
    </source>
</evidence>
<accession>A0AA36LPY2</accession>
<sequence>MNPLWLPLQILLEQYKGVWADYFEAIYDIFHQDFVRSKPIFRGKRLGLKRFPEHEGKSATFWHMISTGDQEEERVPDIRRCERIGWPKPIIDNSLDSCLKIWAEPKGKNKRIHIWFENEGYLVVLDDRGEYILPWTAFYIESEHQKKKYNNRWNRYKDNGV</sequence>
<dbReference type="EMBL" id="CQBM01000013">
    <property type="protein sequence ID" value="CNI59165.1"/>
    <property type="molecule type" value="Genomic_DNA"/>
</dbReference>
<dbReference type="Proteomes" id="UP000040841">
    <property type="component" value="Unassembled WGS sequence"/>
</dbReference>
<evidence type="ECO:0000313" key="2">
    <source>
        <dbReference type="Proteomes" id="UP000040841"/>
    </source>
</evidence>
<organism evidence="1 2">
    <name type="scientific">Yersinia mollaretii</name>
    <dbReference type="NCBI Taxonomy" id="33060"/>
    <lineage>
        <taxon>Bacteria</taxon>
        <taxon>Pseudomonadati</taxon>
        <taxon>Pseudomonadota</taxon>
        <taxon>Gammaproteobacteria</taxon>
        <taxon>Enterobacterales</taxon>
        <taxon>Yersiniaceae</taxon>
        <taxon>Yersinia</taxon>
    </lineage>
</organism>
<protein>
    <recommendedName>
        <fullName evidence="3">Phage P1-related protein</fullName>
    </recommendedName>
</protein>
<dbReference type="RefSeq" id="WP_049679181.1">
    <property type="nucleotide sequence ID" value="NZ_CABHYM010000047.1"/>
</dbReference>
<gene>
    <name evidence="1" type="ORF">ERS008502_03711</name>
</gene>
<comment type="caution">
    <text evidence="1">The sequence shown here is derived from an EMBL/GenBank/DDBJ whole genome shotgun (WGS) entry which is preliminary data.</text>
</comment>
<reference evidence="1 2" key="1">
    <citation type="submission" date="2015-03" db="EMBL/GenBank/DDBJ databases">
        <authorList>
            <consortium name="Pathogen Informatics"/>
            <person name="Murphy D."/>
        </authorList>
    </citation>
    <scope>NUCLEOTIDE SEQUENCE [LARGE SCALE GENOMIC DNA]</scope>
    <source>
        <strain evidence="1 2">FE82747</strain>
    </source>
</reference>
<name>A0AA36LPY2_YERMO</name>
<proteinExistence type="predicted"/>
<dbReference type="AlphaFoldDB" id="A0AA36LPY2"/>